<dbReference type="Pfam" id="PF00545">
    <property type="entry name" value="Ribonuclease"/>
    <property type="match status" value="1"/>
</dbReference>
<evidence type="ECO:0000256" key="4">
    <source>
        <dbReference type="ARBA" id="ARBA00022759"/>
    </source>
</evidence>
<evidence type="ECO:0000313" key="9">
    <source>
        <dbReference type="EMBL" id="KAK4670617.1"/>
    </source>
</evidence>
<dbReference type="EC" id="4.6.1.24" evidence="2"/>
<evidence type="ECO:0000256" key="2">
    <source>
        <dbReference type="ARBA" id="ARBA00012549"/>
    </source>
</evidence>
<dbReference type="SUPFAM" id="SSF53933">
    <property type="entry name" value="Microbial ribonucleases"/>
    <property type="match status" value="1"/>
</dbReference>
<name>A0ABR0HRR2_9PEZI</name>
<evidence type="ECO:0000256" key="7">
    <source>
        <dbReference type="ARBA" id="ARBA00023239"/>
    </source>
</evidence>
<protein>
    <recommendedName>
        <fullName evidence="2">ribonuclease T1</fullName>
        <ecNumber evidence="2">4.6.1.24</ecNumber>
    </recommendedName>
</protein>
<keyword evidence="5" id="KW-0378">Hydrolase</keyword>
<keyword evidence="10" id="KW-1185">Reference proteome</keyword>
<comment type="similarity">
    <text evidence="1">Belongs to the ribonuclease N1/T1 family.</text>
</comment>
<gene>
    <name evidence="9" type="ORF">QC763_0044590</name>
</gene>
<evidence type="ECO:0000256" key="1">
    <source>
        <dbReference type="ARBA" id="ARBA00009006"/>
    </source>
</evidence>
<evidence type="ECO:0000256" key="8">
    <source>
        <dbReference type="ARBA" id="ARBA00034015"/>
    </source>
</evidence>
<evidence type="ECO:0000313" key="10">
    <source>
        <dbReference type="Proteomes" id="UP001326199"/>
    </source>
</evidence>
<comment type="caution">
    <text evidence="9">The sequence shown here is derived from an EMBL/GenBank/DDBJ whole genome shotgun (WGS) entry which is preliminary data.</text>
</comment>
<dbReference type="Proteomes" id="UP001326199">
    <property type="component" value="Unassembled WGS sequence"/>
</dbReference>
<dbReference type="RefSeq" id="XP_062769287.1">
    <property type="nucleotide sequence ID" value="XM_062905669.1"/>
</dbReference>
<evidence type="ECO:0000256" key="3">
    <source>
        <dbReference type="ARBA" id="ARBA00022722"/>
    </source>
</evidence>
<reference evidence="9 10" key="1">
    <citation type="journal article" date="2023" name="bioRxiv">
        <title>High-quality genome assemblies of four members of thePodospora anserinaspecies complex.</title>
        <authorList>
            <person name="Ament-Velasquez S.L."/>
            <person name="Vogan A.A."/>
            <person name="Wallerman O."/>
            <person name="Hartmann F."/>
            <person name="Gautier V."/>
            <person name="Silar P."/>
            <person name="Giraud T."/>
            <person name="Johannesson H."/>
        </authorList>
    </citation>
    <scope>NUCLEOTIDE SEQUENCE [LARGE SCALE GENOMIC DNA]</scope>
    <source>
        <strain evidence="9 10">CBS 411.78</strain>
    </source>
</reference>
<dbReference type="EMBL" id="JAFFHB010000002">
    <property type="protein sequence ID" value="KAK4670617.1"/>
    <property type="molecule type" value="Genomic_DNA"/>
</dbReference>
<dbReference type="GeneID" id="87925684"/>
<keyword evidence="4" id="KW-0255">Endonuclease</keyword>
<comment type="catalytic activity">
    <reaction evidence="8">
        <text>[RNA] containing guanosine + H2O = an [RNA fragment]-3'-guanosine-3'-phosphate + a 5'-hydroxy-ribonucleotide-3'-[RNA fragment].</text>
        <dbReference type="EC" id="4.6.1.24"/>
    </reaction>
</comment>
<dbReference type="InterPro" id="IPR000026">
    <property type="entry name" value="N1-like"/>
</dbReference>
<evidence type="ECO:0000256" key="6">
    <source>
        <dbReference type="ARBA" id="ARBA00023157"/>
    </source>
</evidence>
<dbReference type="PANTHER" id="PTHR42104">
    <property type="entry name" value="EXTRACELLULAR GUANYL-SPECIFIC RIBONUCLEASE RNTA (AFU_ORTHOLOGUE AFUA_4G03230)"/>
    <property type="match status" value="1"/>
</dbReference>
<evidence type="ECO:0000256" key="5">
    <source>
        <dbReference type="ARBA" id="ARBA00022801"/>
    </source>
</evidence>
<sequence length="99" mass="10977">MSPAPLPWDTLCSMTLAMSLNRVYTGYYPHQFKNLEAFDFVTEPPYFEYPIMPGDIYTSGPPGPDRVIFDDDGVVEGLITHSGASKDGFMACKEKTMSA</sequence>
<dbReference type="PANTHER" id="PTHR42104:SF1">
    <property type="entry name" value="EXTRACELLULAR GUANYL-SPECIFIC RIBONUCLEASE RNTA (AFU_ORTHOLOGUE AFUA_4G03230)"/>
    <property type="match status" value="1"/>
</dbReference>
<keyword evidence="3" id="KW-0540">Nuclease</keyword>
<dbReference type="Gene3D" id="3.10.450.30">
    <property type="entry name" value="Microbial ribonucleases"/>
    <property type="match status" value="1"/>
</dbReference>
<dbReference type="InterPro" id="IPR016191">
    <property type="entry name" value="Ribonuclease/ribotoxin"/>
</dbReference>
<keyword evidence="7" id="KW-0456">Lyase</keyword>
<organism evidence="9 10">
    <name type="scientific">Podospora pseudopauciseta</name>
    <dbReference type="NCBI Taxonomy" id="2093780"/>
    <lineage>
        <taxon>Eukaryota</taxon>
        <taxon>Fungi</taxon>
        <taxon>Dikarya</taxon>
        <taxon>Ascomycota</taxon>
        <taxon>Pezizomycotina</taxon>
        <taxon>Sordariomycetes</taxon>
        <taxon>Sordariomycetidae</taxon>
        <taxon>Sordariales</taxon>
        <taxon>Podosporaceae</taxon>
        <taxon>Podospora</taxon>
    </lineage>
</organism>
<accession>A0ABR0HRR2</accession>
<proteinExistence type="inferred from homology"/>
<keyword evidence="6" id="KW-1015">Disulfide bond</keyword>